<evidence type="ECO:0000256" key="1">
    <source>
        <dbReference type="SAM" id="SignalP"/>
    </source>
</evidence>
<dbReference type="InterPro" id="IPR036249">
    <property type="entry name" value="Thioredoxin-like_sf"/>
</dbReference>
<keyword evidence="1" id="KW-0732">Signal</keyword>
<dbReference type="Pfam" id="PF13098">
    <property type="entry name" value="Thioredoxin_2"/>
    <property type="match status" value="1"/>
</dbReference>
<protein>
    <submittedName>
        <fullName evidence="3">Thioredoxin-like domain-containing protein</fullName>
    </submittedName>
</protein>
<dbReference type="STRING" id="288992.SAMN04488522_103281"/>
<feature type="chain" id="PRO_5013245786" evidence="1">
    <location>
        <begin position="32"/>
        <end position="394"/>
    </location>
</feature>
<proteinExistence type="predicted"/>
<reference evidence="4" key="1">
    <citation type="submission" date="2016-11" db="EMBL/GenBank/DDBJ databases">
        <authorList>
            <person name="Varghese N."/>
            <person name="Submissions S."/>
        </authorList>
    </citation>
    <scope>NUCLEOTIDE SEQUENCE [LARGE SCALE GENOMIC DNA]</scope>
    <source>
        <strain evidence="4">DSM 16990</strain>
    </source>
</reference>
<feature type="signal peptide" evidence="1">
    <location>
        <begin position="1"/>
        <end position="31"/>
    </location>
</feature>
<organism evidence="3 4">
    <name type="scientific">Pedobacter caeni</name>
    <dbReference type="NCBI Taxonomy" id="288992"/>
    <lineage>
        <taxon>Bacteria</taxon>
        <taxon>Pseudomonadati</taxon>
        <taxon>Bacteroidota</taxon>
        <taxon>Sphingobacteriia</taxon>
        <taxon>Sphingobacteriales</taxon>
        <taxon>Sphingobacteriaceae</taxon>
        <taxon>Pedobacter</taxon>
    </lineage>
</organism>
<keyword evidence="4" id="KW-1185">Reference proteome</keyword>
<evidence type="ECO:0000313" key="4">
    <source>
        <dbReference type="Proteomes" id="UP000184287"/>
    </source>
</evidence>
<evidence type="ECO:0000313" key="3">
    <source>
        <dbReference type="EMBL" id="SHF67620.1"/>
    </source>
</evidence>
<evidence type="ECO:0000259" key="2">
    <source>
        <dbReference type="Pfam" id="PF13098"/>
    </source>
</evidence>
<dbReference type="Gene3D" id="3.40.30.10">
    <property type="entry name" value="Glutaredoxin"/>
    <property type="match status" value="1"/>
</dbReference>
<name>A0A1M5DKZ6_9SPHI</name>
<dbReference type="SUPFAM" id="SSF52833">
    <property type="entry name" value="Thioredoxin-like"/>
    <property type="match status" value="1"/>
</dbReference>
<gene>
    <name evidence="3" type="ORF">SAMN04488522_103281</name>
</gene>
<dbReference type="EMBL" id="FQUQ01000003">
    <property type="protein sequence ID" value="SHF67620.1"/>
    <property type="molecule type" value="Genomic_DNA"/>
</dbReference>
<dbReference type="InterPro" id="IPR012336">
    <property type="entry name" value="Thioredoxin-like_fold"/>
</dbReference>
<dbReference type="AlphaFoldDB" id="A0A1M5DKZ6"/>
<feature type="domain" description="Thioredoxin-like fold" evidence="2">
    <location>
        <begin position="49"/>
        <end position="143"/>
    </location>
</feature>
<sequence>MILNKTDLKTMKISKLYVLLLLMVVCLQVNAQESQFVKVNSWKELLAKAKKENKLVFVDSYFVGCHPCKQMDDEVFPLPSVMTFMKENFLNVKIDFMVEELGKELQVKYAVTGFPTFLILNGEGYLISRFSGYQEADKFQELLSEAVLKSNKKELLSGFSTSMQVSYPDFYPAMFKARHPMKTEAVVAHLDQSKDVLLESDAIPFVISKSINKKWDDYFLKNYELLEEKYGKELIWGKRIAIMNLRLKALGGTPDEAIFNAFLVEVKPLFSEKDWGYARLDMAEAYYYNRHKDHKSFFRYAAQNYNDDDNKIRYLSMYLYGPNVDAEEKKLFVQWMKKVVNKDTSSSVLATAARLMLDQNDQQAAKKYAEWGLIKSRLLKKSTSYFEEILAKGS</sequence>
<dbReference type="Proteomes" id="UP000184287">
    <property type="component" value="Unassembled WGS sequence"/>
</dbReference>
<accession>A0A1M5DKZ6</accession>